<reference evidence="1" key="1">
    <citation type="journal article" date="2014" name="Int. J. Syst. Evol. Microbiol.">
        <title>Complete genome sequence of Corynebacterium casei LMG S-19264T (=DSM 44701T), isolated from a smear-ripened cheese.</title>
        <authorList>
            <consortium name="US DOE Joint Genome Institute (JGI-PGF)"/>
            <person name="Walter F."/>
            <person name="Albersmeier A."/>
            <person name="Kalinowski J."/>
            <person name="Ruckert C."/>
        </authorList>
    </citation>
    <scope>NUCLEOTIDE SEQUENCE</scope>
    <source>
        <strain evidence="1">VKM B-2222</strain>
    </source>
</reference>
<evidence type="ECO:0008006" key="3">
    <source>
        <dbReference type="Google" id="ProtNLM"/>
    </source>
</evidence>
<sequence>MSFPSLVEFLTHNRDRLIKGPIAILLIEDDAAVTETLAHHFKAGFRLILALSPEPLPQKLIPEEAAARIVNLRHDSRRNDAHVTAVNRVLEAVPDDTWLYYGYNAEFLFYPFSESRTVGEMLAFHAEERRRAMLTYVIDLYAPDLERFPNAVSIDEAMFDRTGYYALGRQDRNGHQKERQLDFHGGLRWRFEEHVPPDRRRIDRIALFRSQPKLRLLLDHRFNDEEYNTYSCPWHNNLTAAVASFRVAKALVRNPGSREHIRSFRWRNSYPFRWNSQQLMDFGLMEPGQWF</sequence>
<comment type="caution">
    <text evidence="1">The sequence shown here is derived from an EMBL/GenBank/DDBJ whole genome shotgun (WGS) entry which is preliminary data.</text>
</comment>
<dbReference type="Proteomes" id="UP001143349">
    <property type="component" value="Unassembled WGS sequence"/>
</dbReference>
<reference evidence="1" key="2">
    <citation type="submission" date="2023-01" db="EMBL/GenBank/DDBJ databases">
        <authorList>
            <person name="Sun Q."/>
            <person name="Evtushenko L."/>
        </authorList>
    </citation>
    <scope>NUCLEOTIDE SEQUENCE</scope>
    <source>
        <strain evidence="1">VKM B-2222</strain>
    </source>
</reference>
<organism evidence="1 2">
    <name type="scientific">Paracoccus kondratievae</name>
    <dbReference type="NCBI Taxonomy" id="135740"/>
    <lineage>
        <taxon>Bacteria</taxon>
        <taxon>Pseudomonadati</taxon>
        <taxon>Pseudomonadota</taxon>
        <taxon>Alphaproteobacteria</taxon>
        <taxon>Rhodobacterales</taxon>
        <taxon>Paracoccaceae</taxon>
        <taxon>Paracoccus</taxon>
    </lineage>
</organism>
<dbReference type="EMBL" id="BSFH01000024">
    <property type="protein sequence ID" value="GLK63932.1"/>
    <property type="molecule type" value="Genomic_DNA"/>
</dbReference>
<name>A0AAD3RTK6_9RHOB</name>
<protein>
    <recommendedName>
        <fullName evidence="3">Glycosyl transferase family 2</fullName>
    </recommendedName>
</protein>
<keyword evidence="2" id="KW-1185">Reference proteome</keyword>
<proteinExistence type="predicted"/>
<gene>
    <name evidence="1" type="ORF">GCM10017635_14030</name>
</gene>
<evidence type="ECO:0000313" key="1">
    <source>
        <dbReference type="EMBL" id="GLK63932.1"/>
    </source>
</evidence>
<dbReference type="Pfam" id="PF13704">
    <property type="entry name" value="Glyco_tranf_2_4"/>
    <property type="match status" value="1"/>
</dbReference>
<evidence type="ECO:0000313" key="2">
    <source>
        <dbReference type="Proteomes" id="UP001143349"/>
    </source>
</evidence>
<dbReference type="AlphaFoldDB" id="A0AAD3RTK6"/>
<accession>A0AAD3RTK6</accession>
<dbReference type="RefSeq" id="WP_010395755.1">
    <property type="nucleotide sequence ID" value="NZ_BSFH01000024.1"/>
</dbReference>